<feature type="region of interest" description="Disordered" evidence="1">
    <location>
        <begin position="1"/>
        <end position="22"/>
    </location>
</feature>
<feature type="domain" description="Fibronectin type-III" evidence="2">
    <location>
        <begin position="388"/>
        <end position="483"/>
    </location>
</feature>
<feature type="region of interest" description="Disordered" evidence="1">
    <location>
        <begin position="562"/>
        <end position="648"/>
    </location>
</feature>
<dbReference type="RefSeq" id="WP_277530598.1">
    <property type="nucleotide sequence ID" value="NZ_JAPDIA010000003.1"/>
</dbReference>
<dbReference type="Proteomes" id="UP001153404">
    <property type="component" value="Unassembled WGS sequence"/>
</dbReference>
<gene>
    <name evidence="3" type="ORF">OMP40_08120</name>
</gene>
<feature type="compositionally biased region" description="Basic and acidic residues" evidence="1">
    <location>
        <begin position="633"/>
        <end position="646"/>
    </location>
</feature>
<dbReference type="InterPro" id="IPR036116">
    <property type="entry name" value="FN3_sf"/>
</dbReference>
<feature type="compositionally biased region" description="Low complexity" evidence="1">
    <location>
        <begin position="686"/>
        <end position="695"/>
    </location>
</feature>
<evidence type="ECO:0000313" key="3">
    <source>
        <dbReference type="EMBL" id="MDG0809350.1"/>
    </source>
</evidence>
<dbReference type="InterPro" id="IPR011042">
    <property type="entry name" value="6-blade_b-propeller_TolB-like"/>
</dbReference>
<accession>A0A9X4QS89</accession>
<dbReference type="CDD" id="cd00063">
    <property type="entry name" value="FN3"/>
    <property type="match status" value="1"/>
</dbReference>
<dbReference type="InterPro" id="IPR013783">
    <property type="entry name" value="Ig-like_fold"/>
</dbReference>
<dbReference type="Pfam" id="PF07676">
    <property type="entry name" value="PD40"/>
    <property type="match status" value="2"/>
</dbReference>
<dbReference type="SUPFAM" id="SSF49265">
    <property type="entry name" value="Fibronectin type III"/>
    <property type="match status" value="1"/>
</dbReference>
<feature type="compositionally biased region" description="Basic and acidic residues" evidence="1">
    <location>
        <begin position="718"/>
        <end position="730"/>
    </location>
</feature>
<dbReference type="SUPFAM" id="SSF69322">
    <property type="entry name" value="Tricorn protease domain 2"/>
    <property type="match status" value="1"/>
</dbReference>
<feature type="compositionally biased region" description="Basic and acidic residues" evidence="1">
    <location>
        <begin position="673"/>
        <end position="685"/>
    </location>
</feature>
<dbReference type="Pfam" id="PF00041">
    <property type="entry name" value="fn3"/>
    <property type="match status" value="1"/>
</dbReference>
<reference evidence="3" key="1">
    <citation type="submission" date="2022-10" db="EMBL/GenBank/DDBJ databases">
        <title>Comparative genomic analysis of Cohnella hashimotonis sp. nov., isolated from the International Space Station.</title>
        <authorList>
            <person name="Simpson A."/>
            <person name="Venkateswaran K."/>
        </authorList>
    </citation>
    <scope>NUCLEOTIDE SEQUENCE</scope>
    <source>
        <strain evidence="3">DSM 28161</strain>
    </source>
</reference>
<comment type="caution">
    <text evidence="3">The sequence shown here is derived from an EMBL/GenBank/DDBJ whole genome shotgun (WGS) entry which is preliminary data.</text>
</comment>
<evidence type="ECO:0000259" key="2">
    <source>
        <dbReference type="PROSITE" id="PS50853"/>
    </source>
</evidence>
<dbReference type="InterPro" id="IPR011659">
    <property type="entry name" value="WD40"/>
</dbReference>
<proteinExistence type="predicted"/>
<dbReference type="PROSITE" id="PS50853">
    <property type="entry name" value="FN3"/>
    <property type="match status" value="1"/>
</dbReference>
<protein>
    <submittedName>
        <fullName evidence="3">Fibronectin type III domain-containing protein</fullName>
    </submittedName>
</protein>
<dbReference type="EMBL" id="JAPDIA010000003">
    <property type="protein sequence ID" value="MDG0809350.1"/>
    <property type="molecule type" value="Genomic_DNA"/>
</dbReference>
<keyword evidence="4" id="KW-1185">Reference proteome</keyword>
<dbReference type="Gene3D" id="2.120.10.30">
    <property type="entry name" value="TolB, C-terminal domain"/>
    <property type="match status" value="1"/>
</dbReference>
<dbReference type="AlphaFoldDB" id="A0A9X4QS89"/>
<dbReference type="SMART" id="SM00060">
    <property type="entry name" value="FN3"/>
    <property type="match status" value="2"/>
</dbReference>
<dbReference type="Gene3D" id="2.60.40.10">
    <property type="entry name" value="Immunoglobulins"/>
    <property type="match status" value="2"/>
</dbReference>
<organism evidence="3 4">
    <name type="scientific">Cohnella rhizosphaerae</name>
    <dbReference type="NCBI Taxonomy" id="1457232"/>
    <lineage>
        <taxon>Bacteria</taxon>
        <taxon>Bacillati</taxon>
        <taxon>Bacillota</taxon>
        <taxon>Bacilli</taxon>
        <taxon>Bacillales</taxon>
        <taxon>Paenibacillaceae</taxon>
        <taxon>Cohnella</taxon>
    </lineage>
</organism>
<evidence type="ECO:0000256" key="1">
    <source>
        <dbReference type="SAM" id="MobiDB-lite"/>
    </source>
</evidence>
<dbReference type="InterPro" id="IPR003961">
    <property type="entry name" value="FN3_dom"/>
</dbReference>
<feature type="region of interest" description="Disordered" evidence="1">
    <location>
        <begin position="661"/>
        <end position="745"/>
    </location>
</feature>
<feature type="compositionally biased region" description="Basic and acidic residues" evidence="1">
    <location>
        <begin position="564"/>
        <end position="602"/>
    </location>
</feature>
<sequence>MASVDPAGDPADAGSYNPDISGDGGTIVYESSADNLAEPAEAFAFYSIYAYKREGEEIDVKRISDPEAGSAYTPAVNRTGDAVAYTVEAYREHPEDTSLSRFLPDFYLYAAGAGQGGGDTRTLLNAEPDWGWDSGVYPAPAISADGTRVVFASSADQLGDGAAGVKSNVYLFDATRAEQDALQLVSRGAGGASNGDSYEPDISPDGRHVGFVSDASNLRAGLVKKFTYNPAVLYYADVETGGLTNLGGLQSAAYGRHPALSNGGFAYTETSAVAVALSPSDAPAWPAGKSLNASETAGGLVLNWSGATPAGAVRYKIYQIQANPLLGSYYTIESLIGSTADTTYTVAQLPADKTKLSYRVEAVNGAYQTSANGPAYEYGIDAGEDVSPPSWPSGAAGEQTARTANGVTLAWPAAADNRAVTGYRVYASEPGAPGAVYAETAATTYAADGLTPDTDYVYYVTAVDAAGNESAALPPIPARTAASGDPAGGELSAAAQQDGNVVLTWQAGGSAERYAVLDETDGSAPRAIGETDGDTTSFTVRGAEARHDIQIPGRGLCRRRRRVRDAPAHRDDAGPRGRLRLDETHGRLWRRGPDRRYRDDPSVRPTGPCKRGDSHLCHMGSRGRLGNVSGHAARSDHEYPADRERGPAGLVSRRLHLLGRHRAADEGGGPPDVRGRLADAGRDGLRAAGPQPGRARAYRRFDAEPVGLQGQRRRRGRELRADEGDRRRSESGGADVRQAEGRAAV</sequence>
<name>A0A9X4QS89_9BACL</name>
<evidence type="ECO:0000313" key="4">
    <source>
        <dbReference type="Proteomes" id="UP001153404"/>
    </source>
</evidence>